<reference evidence="1" key="2">
    <citation type="submission" date="2025-09" db="UniProtKB">
        <authorList>
            <consortium name="Ensembl"/>
        </authorList>
    </citation>
    <scope>IDENTIFICATION</scope>
</reference>
<dbReference type="GO" id="GO:0005506">
    <property type="term" value="F:iron ion binding"/>
    <property type="evidence" value="ECO:0007669"/>
    <property type="project" value="InterPro"/>
</dbReference>
<dbReference type="GO" id="GO:0016705">
    <property type="term" value="F:oxidoreductase activity, acting on paired donors, with incorporation or reduction of molecular oxygen"/>
    <property type="evidence" value="ECO:0007669"/>
    <property type="project" value="InterPro"/>
</dbReference>
<keyword evidence="2" id="KW-1185">Reference proteome</keyword>
<dbReference type="GO" id="GO:0020037">
    <property type="term" value="F:heme binding"/>
    <property type="evidence" value="ECO:0007669"/>
    <property type="project" value="InterPro"/>
</dbReference>
<name>A0A8I5NXZ6_PAPAN</name>
<accession>A0A8I5NXZ6</accession>
<evidence type="ECO:0000313" key="2">
    <source>
        <dbReference type="Proteomes" id="UP000028761"/>
    </source>
</evidence>
<reference evidence="1" key="1">
    <citation type="submission" date="2025-08" db="UniProtKB">
        <authorList>
            <consortium name="Ensembl"/>
        </authorList>
    </citation>
    <scope>IDENTIFICATION</scope>
</reference>
<protein>
    <submittedName>
        <fullName evidence="1">Uncharacterized protein</fullName>
    </submittedName>
</protein>
<dbReference type="GO" id="GO:0004497">
    <property type="term" value="F:monooxygenase activity"/>
    <property type="evidence" value="ECO:0007669"/>
    <property type="project" value="InterPro"/>
</dbReference>
<dbReference type="Ensembl" id="ENSPANT00000075338.1">
    <property type="protein sequence ID" value="ENSPANP00000055698.1"/>
    <property type="gene ID" value="ENSPANG00000046779.1"/>
</dbReference>
<dbReference type="InterPro" id="IPR036396">
    <property type="entry name" value="Cyt_P450_sf"/>
</dbReference>
<dbReference type="OMA" id="FFLVTDY"/>
<dbReference type="GeneTree" id="ENSGT00950000182879"/>
<proteinExistence type="predicted"/>
<dbReference type="Proteomes" id="UP000028761">
    <property type="component" value="Unplaced"/>
</dbReference>
<organism evidence="1 2">
    <name type="scientific">Papio anubis</name>
    <name type="common">Olive baboon</name>
    <dbReference type="NCBI Taxonomy" id="9555"/>
    <lineage>
        <taxon>Eukaryota</taxon>
        <taxon>Metazoa</taxon>
        <taxon>Chordata</taxon>
        <taxon>Craniata</taxon>
        <taxon>Vertebrata</taxon>
        <taxon>Euteleostomi</taxon>
        <taxon>Mammalia</taxon>
        <taxon>Eutheria</taxon>
        <taxon>Euarchontoglires</taxon>
        <taxon>Primates</taxon>
        <taxon>Haplorrhini</taxon>
        <taxon>Catarrhini</taxon>
        <taxon>Cercopithecidae</taxon>
        <taxon>Cercopithecinae</taxon>
        <taxon>Papio</taxon>
    </lineage>
</organism>
<sequence>MLAALGSLAAALWAVVHPRTLLLGTVAFLLVADFLKRRRPKNYPPGPWPLPFVGNFFHVNFEQSHLEIQQVGAGEGTWRVLTLTLFCSTRDIPGRSGSVGGVGVEGQEVVWLTLVTW</sequence>
<dbReference type="AlphaFoldDB" id="A0A8I5NXZ6"/>
<evidence type="ECO:0000313" key="1">
    <source>
        <dbReference type="Ensembl" id="ENSPANP00000055698.1"/>
    </source>
</evidence>
<dbReference type="SUPFAM" id="SSF48264">
    <property type="entry name" value="Cytochrome P450"/>
    <property type="match status" value="1"/>
</dbReference>